<dbReference type="Pfam" id="PF02995">
    <property type="entry name" value="DUF229"/>
    <property type="match status" value="1"/>
</dbReference>
<proteinExistence type="predicted"/>
<keyword evidence="1" id="KW-1133">Transmembrane helix</keyword>
<evidence type="ECO:0000313" key="3">
    <source>
        <dbReference type="Proteomes" id="UP000193719"/>
    </source>
</evidence>
<keyword evidence="1" id="KW-0812">Transmembrane</keyword>
<reference evidence="2 3" key="2">
    <citation type="submission" date="2016-08" db="EMBL/GenBank/DDBJ databases">
        <title>Pervasive Adenine N6-methylation of Active Genes in Fungi.</title>
        <authorList>
            <consortium name="DOE Joint Genome Institute"/>
            <person name="Mondo S.J."/>
            <person name="Dannebaum R.O."/>
            <person name="Kuo R.C."/>
            <person name="Labutti K."/>
            <person name="Haridas S."/>
            <person name="Kuo A."/>
            <person name="Salamov A."/>
            <person name="Ahrendt S.R."/>
            <person name="Lipzen A."/>
            <person name="Sullivan W."/>
            <person name="Andreopoulos W.B."/>
            <person name="Clum A."/>
            <person name="Lindquist E."/>
            <person name="Daum C."/>
            <person name="Ramamoorthy G.K."/>
            <person name="Gryganskyi A."/>
            <person name="Culley D."/>
            <person name="Magnuson J.K."/>
            <person name="James T.Y."/>
            <person name="O'Malley M.A."/>
            <person name="Stajich J.E."/>
            <person name="Spatafora J.W."/>
            <person name="Visel A."/>
            <person name="Grigoriev I.V."/>
        </authorList>
    </citation>
    <scope>NUCLEOTIDE SEQUENCE [LARGE SCALE GENOMIC DNA]</scope>
    <source>
        <strain evidence="3">finn</strain>
    </source>
</reference>
<dbReference type="InterPro" id="IPR017850">
    <property type="entry name" value="Alkaline_phosphatase_core_sf"/>
</dbReference>
<dbReference type="STRING" id="1754191.A0A1Y1VJN8"/>
<organism evidence="2 3">
    <name type="scientific">Piromyces finnis</name>
    <dbReference type="NCBI Taxonomy" id="1754191"/>
    <lineage>
        <taxon>Eukaryota</taxon>
        <taxon>Fungi</taxon>
        <taxon>Fungi incertae sedis</taxon>
        <taxon>Chytridiomycota</taxon>
        <taxon>Chytridiomycota incertae sedis</taxon>
        <taxon>Neocallimastigomycetes</taxon>
        <taxon>Neocallimastigales</taxon>
        <taxon>Neocallimastigaceae</taxon>
        <taxon>Piromyces</taxon>
    </lineage>
</organism>
<dbReference type="PANTHER" id="PTHR10974">
    <property type="entry name" value="FI08016P-RELATED"/>
    <property type="match status" value="1"/>
</dbReference>
<dbReference type="Proteomes" id="UP000193719">
    <property type="component" value="Unassembled WGS sequence"/>
</dbReference>
<feature type="transmembrane region" description="Helical" evidence="1">
    <location>
        <begin position="100"/>
        <end position="121"/>
    </location>
</feature>
<dbReference type="OrthoDB" id="413313at2759"/>
<keyword evidence="3" id="KW-1185">Reference proteome</keyword>
<dbReference type="EMBL" id="MCFH01000006">
    <property type="protein sequence ID" value="ORX57272.1"/>
    <property type="molecule type" value="Genomic_DNA"/>
</dbReference>
<name>A0A1Y1VJN8_9FUNG</name>
<evidence type="ECO:0000313" key="2">
    <source>
        <dbReference type="EMBL" id="ORX57272.1"/>
    </source>
</evidence>
<evidence type="ECO:0000256" key="1">
    <source>
        <dbReference type="SAM" id="Phobius"/>
    </source>
</evidence>
<dbReference type="PANTHER" id="PTHR10974:SF1">
    <property type="entry name" value="FI08016P-RELATED"/>
    <property type="match status" value="1"/>
</dbReference>
<accession>A0A1Y1VJN8</accession>
<dbReference type="InterPro" id="IPR004245">
    <property type="entry name" value="DUF229"/>
</dbReference>
<keyword evidence="1" id="KW-0472">Membrane</keyword>
<comment type="caution">
    <text evidence="2">The sequence shown here is derived from an EMBL/GenBank/DDBJ whole genome shotgun (WGS) entry which is preliminary data.</text>
</comment>
<dbReference type="GO" id="GO:0005615">
    <property type="term" value="C:extracellular space"/>
    <property type="evidence" value="ECO:0007669"/>
    <property type="project" value="TreeGrafter"/>
</dbReference>
<feature type="transmembrane region" description="Helical" evidence="1">
    <location>
        <begin position="133"/>
        <end position="149"/>
    </location>
</feature>
<protein>
    <submittedName>
        <fullName evidence="2">DUF229-domain-containing protein</fullName>
    </submittedName>
</protein>
<dbReference type="AlphaFoldDB" id="A0A1Y1VJN8"/>
<reference evidence="2 3" key="1">
    <citation type="submission" date="2016-08" db="EMBL/GenBank/DDBJ databases">
        <title>Genomes of anaerobic fungi encode conserved fungal cellulosomes for biomass hydrolysis.</title>
        <authorList>
            <consortium name="DOE Joint Genome Institute"/>
            <person name="Haitjema C.H."/>
            <person name="Gilmore S.P."/>
            <person name="Henske J.K."/>
            <person name="Solomon K.V."/>
            <person name="De Groot R."/>
            <person name="Kuo A."/>
            <person name="Mondo S.J."/>
            <person name="Salamov A.A."/>
            <person name="Labutti K."/>
            <person name="Zhao Z."/>
            <person name="Chiniquy J."/>
            <person name="Barry K."/>
            <person name="Brewer H.M."/>
            <person name="Purvine S.O."/>
            <person name="Wright A.T."/>
            <person name="Boxma B."/>
            <person name="Van Alen T."/>
            <person name="Hackstein J.H."/>
            <person name="Baker S.E."/>
            <person name="Grigoriev I.V."/>
            <person name="O'Malley M.A."/>
        </authorList>
    </citation>
    <scope>NUCLEOTIDE SEQUENCE [LARGE SCALE GENOMIC DNA]</scope>
    <source>
        <strain evidence="3">finn</strain>
    </source>
</reference>
<gene>
    <name evidence="2" type="ORF">BCR36DRAFT_319564</name>
</gene>
<dbReference type="Gene3D" id="3.40.720.10">
    <property type="entry name" value="Alkaline Phosphatase, subunit A"/>
    <property type="match status" value="1"/>
</dbReference>
<feature type="transmembrane region" description="Helical" evidence="1">
    <location>
        <begin position="191"/>
        <end position="211"/>
    </location>
</feature>
<sequence>MAEYLPLSNTEKIDNNEKDTVLDKNESVLDLKGIDNIDKTLSNSSDSIEDIDDLNYQKKKNNLKRKIKYGYIILGVTYILFLLFYKLSLKGGDLEYIQSHLIPLGILLFISCLNYSITLWTITKTPISLKQKLVFYLIDIISIVGVLLYDNGQMFDKHGTYNFIAFSIFFVIGNVIALILYFWFKFAGKKWFTIQLICFIIIFGIIEFISLKHYINIWGNGYINKKMEDGDNLCKIKKPITWFDLLPRGTQNVWTGPQSCSRKEQFDAFFDASKDNKLVVNGCSEKKITYKILPETRLMSYEEKVNDMKINVVDKMNEKEYTYTEPVELKNIEAVYVTCGEQSKLVTRLAGRRVDPAKEEQPEDKLNLLIMYFDAVSRRQFFRNLPKTVKKLESLHNSGITHLNQFFRYGIIGFNTRRNSLGLFTGLQLNKDQRGIPIWEEYRNRGYVAGVADDLCEDWDTIYNNHTTVNLDHELLAPFCLPEYHERNGLAYGNFKGPFSLRRRCITGQYVHNYALSYTKEFIDLYDGTNPWVFRSSYIEGHESTSEVLGLMDDDLETFFGSLSDEMLNRTAIVIMSDHGLHMGFSFAFSEQGATEHKLPMFTTLIPERFLNKYPEIKKNLEENEQKLITAYDIYATFRDLLDFDISREPREKAGGTGIDLSEAKLNGKEISIRKRNDLNEENRKFNNITNPMFLNDNNEYFKREAETETSNGTIIWGKSLLRKIPNRSCEEVLIYPEHCVCH</sequence>
<feature type="transmembrane region" description="Helical" evidence="1">
    <location>
        <begin position="69"/>
        <end position="88"/>
    </location>
</feature>
<dbReference type="SUPFAM" id="SSF53649">
    <property type="entry name" value="Alkaline phosphatase-like"/>
    <property type="match status" value="1"/>
</dbReference>
<feature type="transmembrane region" description="Helical" evidence="1">
    <location>
        <begin position="161"/>
        <end position="184"/>
    </location>
</feature>